<dbReference type="EnsemblMetazoa" id="ACOM026553-RA">
    <property type="protein sequence ID" value="ACOM026553-PA.1"/>
    <property type="gene ID" value="ACOM026553"/>
</dbReference>
<proteinExistence type="predicted"/>
<sequence>MAEHLMPSIGSSLGRLLGMGRRSVLGYESLSQTCPDEAVVHRDGADREFGHSYRQSGQDGSYLGRLIAPLVAGFGKVVDMPVSKQFSNPAVIVVRRLNSIKTTTSKTSAQMVVYVSTAL</sequence>
<evidence type="ECO:0000313" key="1">
    <source>
        <dbReference type="EnsemblMetazoa" id="ACOM026553-PA.1"/>
    </source>
</evidence>
<protein>
    <submittedName>
        <fullName evidence="1">Uncharacterized protein</fullName>
    </submittedName>
</protein>
<organism evidence="1">
    <name type="scientific">Anopheles coluzzii</name>
    <name type="common">African malaria mosquito</name>
    <dbReference type="NCBI Taxonomy" id="1518534"/>
    <lineage>
        <taxon>Eukaryota</taxon>
        <taxon>Metazoa</taxon>
        <taxon>Ecdysozoa</taxon>
        <taxon>Arthropoda</taxon>
        <taxon>Hexapoda</taxon>
        <taxon>Insecta</taxon>
        <taxon>Pterygota</taxon>
        <taxon>Neoptera</taxon>
        <taxon>Endopterygota</taxon>
        <taxon>Diptera</taxon>
        <taxon>Nematocera</taxon>
        <taxon>Culicoidea</taxon>
        <taxon>Culicidae</taxon>
        <taxon>Anophelinae</taxon>
        <taxon>Anopheles</taxon>
    </lineage>
</organism>
<accession>A0A8W7P6S0</accession>
<dbReference type="VEuPathDB" id="VectorBase:ACON2_038611"/>
<dbReference type="AlphaFoldDB" id="A0A8W7P6S0"/>
<name>A0A8W7P6S0_ANOCL</name>
<dbReference type="Proteomes" id="UP000075882">
    <property type="component" value="Unassembled WGS sequence"/>
</dbReference>
<reference evidence="1" key="1">
    <citation type="submission" date="2022-08" db="UniProtKB">
        <authorList>
            <consortium name="EnsemblMetazoa"/>
        </authorList>
    </citation>
    <scope>IDENTIFICATION</scope>
</reference>